<dbReference type="PANTHER" id="PTHR43758">
    <property type="entry name" value="7,8-DIHYDRO-8-OXOGUANINE TRIPHOSPHATASE"/>
    <property type="match status" value="1"/>
</dbReference>
<comment type="caution">
    <text evidence="8">The sequence shown here is derived from an EMBL/GenBank/DDBJ whole genome shotgun (WGS) entry which is preliminary data.</text>
</comment>
<evidence type="ECO:0000313" key="8">
    <source>
        <dbReference type="EMBL" id="KEP26072.1"/>
    </source>
</evidence>
<dbReference type="PANTHER" id="PTHR43758:SF8">
    <property type="entry name" value="8-OXO-DGTP DIPHOSPHATASE YTKD-RELATED"/>
    <property type="match status" value="1"/>
</dbReference>
<keyword evidence="9" id="KW-1185">Reference proteome</keyword>
<feature type="domain" description="Nudix hydrolase" evidence="7">
    <location>
        <begin position="6"/>
        <end position="145"/>
    </location>
</feature>
<dbReference type="SUPFAM" id="SSF55811">
    <property type="entry name" value="Nudix"/>
    <property type="match status" value="1"/>
</dbReference>
<dbReference type="PROSITE" id="PS51462">
    <property type="entry name" value="NUDIX"/>
    <property type="match status" value="1"/>
</dbReference>
<evidence type="ECO:0000256" key="6">
    <source>
        <dbReference type="RuleBase" id="RU003476"/>
    </source>
</evidence>
<dbReference type="InterPro" id="IPR020084">
    <property type="entry name" value="NUDIX_hydrolase_CS"/>
</dbReference>
<comment type="cofactor">
    <cofactor evidence="1">
        <name>Mg(2+)</name>
        <dbReference type="ChEBI" id="CHEBI:18420"/>
    </cofactor>
</comment>
<sequence length="158" mass="18562">MHVFKDYYHNTVKLSFEKKPFSSHPKHVWAICRYQGKWLLTEHEDRGYEFPGGKVEPNEEADQAAIREIQEETGAVVRELTYIGQYQVLGREKVIVKNIYFADIERLVKQDTYFETKGPVLFADLPRSISKNKNFSFIMKDDVLRKSLAYLEKNGLIR</sequence>
<proteinExistence type="inferred from homology"/>
<name>A0A081L9Z6_9BACI</name>
<evidence type="ECO:0000256" key="5">
    <source>
        <dbReference type="ARBA" id="ARBA00022842"/>
    </source>
</evidence>
<dbReference type="InterPro" id="IPR020476">
    <property type="entry name" value="Nudix_hydrolase"/>
</dbReference>
<dbReference type="EMBL" id="JOTP01000013">
    <property type="protein sequence ID" value="KEP26072.1"/>
    <property type="molecule type" value="Genomic_DNA"/>
</dbReference>
<gene>
    <name evidence="8" type="ORF">BA70_04550</name>
</gene>
<dbReference type="Gene3D" id="3.90.79.10">
    <property type="entry name" value="Nucleoside Triphosphate Pyrophosphohydrolase"/>
    <property type="match status" value="1"/>
</dbReference>
<dbReference type="NCBIfam" id="TIGR02705">
    <property type="entry name" value="nudix_YtkD"/>
    <property type="match status" value="1"/>
</dbReference>
<dbReference type="OrthoDB" id="9131041at2"/>
<keyword evidence="3" id="KW-0479">Metal-binding</keyword>
<dbReference type="InterPro" id="IPR015797">
    <property type="entry name" value="NUDIX_hydrolase-like_dom_sf"/>
</dbReference>
<keyword evidence="4 6" id="KW-0378">Hydrolase</keyword>
<dbReference type="Pfam" id="PF00293">
    <property type="entry name" value="NUDIX"/>
    <property type="match status" value="1"/>
</dbReference>
<dbReference type="PROSITE" id="PS00893">
    <property type="entry name" value="NUDIX_BOX"/>
    <property type="match status" value="1"/>
</dbReference>
<accession>A0A081L9Z6</accession>
<evidence type="ECO:0000256" key="1">
    <source>
        <dbReference type="ARBA" id="ARBA00001946"/>
    </source>
</evidence>
<dbReference type="RefSeq" id="WP_034322603.1">
    <property type="nucleotide sequence ID" value="NZ_JAVIKA010000008.1"/>
</dbReference>
<evidence type="ECO:0000313" key="9">
    <source>
        <dbReference type="Proteomes" id="UP000028091"/>
    </source>
</evidence>
<dbReference type="GO" id="GO:0046872">
    <property type="term" value="F:metal ion binding"/>
    <property type="evidence" value="ECO:0007669"/>
    <property type="project" value="UniProtKB-KW"/>
</dbReference>
<dbReference type="CDD" id="cd04665">
    <property type="entry name" value="NUDIX_RppH"/>
    <property type="match status" value="1"/>
</dbReference>
<dbReference type="Proteomes" id="UP000028091">
    <property type="component" value="Unassembled WGS sequence"/>
</dbReference>
<evidence type="ECO:0000256" key="2">
    <source>
        <dbReference type="ARBA" id="ARBA00005582"/>
    </source>
</evidence>
<dbReference type="eggNOG" id="COG0494">
    <property type="taxonomic scope" value="Bacteria"/>
</dbReference>
<reference evidence="8 9" key="1">
    <citation type="submission" date="2012-09" db="EMBL/GenBank/DDBJ databases">
        <title>Genome Sequence of Bacillus sp. DW5-4.</title>
        <authorList>
            <person name="Lai Q."/>
            <person name="Liu Y."/>
            <person name="Shao Z."/>
        </authorList>
    </citation>
    <scope>NUCLEOTIDE SEQUENCE [LARGE SCALE GENOMIC DNA]</scope>
    <source>
        <strain evidence="8 9">DW5-4</strain>
    </source>
</reference>
<protein>
    <submittedName>
        <fullName evidence="8">7,8-dihydro-8-oxoguanine-triphosphatase</fullName>
    </submittedName>
</protein>
<dbReference type="GO" id="GO:0016818">
    <property type="term" value="F:hydrolase activity, acting on acid anhydrides, in phosphorus-containing anhydrides"/>
    <property type="evidence" value="ECO:0007669"/>
    <property type="project" value="TreeGrafter"/>
</dbReference>
<dbReference type="GO" id="GO:0005737">
    <property type="term" value="C:cytoplasm"/>
    <property type="evidence" value="ECO:0007669"/>
    <property type="project" value="TreeGrafter"/>
</dbReference>
<organism evidence="8 9">
    <name type="scientific">Bacillus zhangzhouensis</name>
    <dbReference type="NCBI Taxonomy" id="1178540"/>
    <lineage>
        <taxon>Bacteria</taxon>
        <taxon>Bacillati</taxon>
        <taxon>Bacillota</taxon>
        <taxon>Bacilli</taxon>
        <taxon>Bacillales</taxon>
        <taxon>Bacillaceae</taxon>
        <taxon>Bacillus</taxon>
    </lineage>
</organism>
<dbReference type="PRINTS" id="PR00502">
    <property type="entry name" value="NUDIXFAMILY"/>
</dbReference>
<dbReference type="InterPro" id="IPR000086">
    <property type="entry name" value="NUDIX_hydrolase_dom"/>
</dbReference>
<dbReference type="AlphaFoldDB" id="A0A081L9Z6"/>
<evidence type="ECO:0000259" key="7">
    <source>
        <dbReference type="PROSITE" id="PS51462"/>
    </source>
</evidence>
<comment type="similarity">
    <text evidence="2 6">Belongs to the Nudix hydrolase family.</text>
</comment>
<evidence type="ECO:0000256" key="3">
    <source>
        <dbReference type="ARBA" id="ARBA00022723"/>
    </source>
</evidence>
<evidence type="ECO:0000256" key="4">
    <source>
        <dbReference type="ARBA" id="ARBA00022801"/>
    </source>
</evidence>
<dbReference type="InterPro" id="IPR014078">
    <property type="entry name" value="Nudix_YtkD"/>
</dbReference>
<keyword evidence="5" id="KW-0460">Magnesium</keyword>